<evidence type="ECO:0000313" key="2">
    <source>
        <dbReference type="Proteomes" id="UP000192980"/>
    </source>
</evidence>
<dbReference type="PROSITE" id="PS51257">
    <property type="entry name" value="PROKAR_LIPOPROTEIN"/>
    <property type="match status" value="1"/>
</dbReference>
<dbReference type="Pfam" id="PF16215">
    <property type="entry name" value="DUF4876"/>
    <property type="match status" value="1"/>
</dbReference>
<gene>
    <name evidence="1" type="ORF">SAMN05660862_2858</name>
</gene>
<dbReference type="STRING" id="561061.SAMN05660862_2858"/>
<sequence>MKKICFILLGLSQLMLASCRKEFEVVDSVPVVFQLVFPESFKEGAVPEKVNIQLKNNVTGEVRQLVSDVEGKLALNLIPGTYSLAASRSYTAAESEELIGHAQESFVNASIAPLLVETSTRAVSVPLKVSQAGSLVIREYYYSGVPSVYFYDLFLEIYNNSNETVYLDSMYMGNTKAGSTSAHGFLSKTDSVYLAQVWMIPGSGKDHALAPGESFIISMNAINHRDDPKGNPNSPVNLGKGISNFETYWPYTNRDTDNPDVPNLFHAYASTTAGFDWLPGSNGGGIVIFEGKDFAKWPVAREPNATGNTQYKSVPVGVIIDGVDCVPNANVAADKKRLPISVDAGMTTTGAIYSGKSVRRKVKQVIGGQTIFQDTNNSSLDFEINNTPSPRKWN</sequence>
<evidence type="ECO:0000313" key="1">
    <source>
        <dbReference type="EMBL" id="SMG40133.1"/>
    </source>
</evidence>
<accession>A0A1X7KGP2</accession>
<dbReference type="InterPro" id="IPR032627">
    <property type="entry name" value="DUF4876"/>
</dbReference>
<organism evidence="1 2">
    <name type="scientific">Sphingobacterium psychroaquaticum</name>
    <dbReference type="NCBI Taxonomy" id="561061"/>
    <lineage>
        <taxon>Bacteria</taxon>
        <taxon>Pseudomonadati</taxon>
        <taxon>Bacteroidota</taxon>
        <taxon>Sphingobacteriia</taxon>
        <taxon>Sphingobacteriales</taxon>
        <taxon>Sphingobacteriaceae</taxon>
        <taxon>Sphingobacterium</taxon>
    </lineage>
</organism>
<proteinExistence type="predicted"/>
<dbReference type="EMBL" id="FXAU01000005">
    <property type="protein sequence ID" value="SMG40133.1"/>
    <property type="molecule type" value="Genomic_DNA"/>
</dbReference>
<keyword evidence="2" id="KW-1185">Reference proteome</keyword>
<dbReference type="OrthoDB" id="1409865at2"/>
<name>A0A1X7KGP2_9SPHI</name>
<dbReference type="RefSeq" id="WP_085473577.1">
    <property type="nucleotide sequence ID" value="NZ_CP038029.1"/>
</dbReference>
<dbReference type="AlphaFoldDB" id="A0A1X7KGP2"/>
<dbReference type="Proteomes" id="UP000192980">
    <property type="component" value="Unassembled WGS sequence"/>
</dbReference>
<reference evidence="1 2" key="1">
    <citation type="submission" date="2017-04" db="EMBL/GenBank/DDBJ databases">
        <authorList>
            <person name="Afonso C.L."/>
            <person name="Miller P.J."/>
            <person name="Scott M.A."/>
            <person name="Spackman E."/>
            <person name="Goraichik I."/>
            <person name="Dimitrov K.M."/>
            <person name="Suarez D.L."/>
            <person name="Swayne D.E."/>
        </authorList>
    </citation>
    <scope>NUCLEOTIDE SEQUENCE [LARGE SCALE GENOMIC DNA]</scope>
    <source>
        <strain evidence="1 2">DSM 22418</strain>
    </source>
</reference>
<protein>
    <submittedName>
        <fullName evidence="1">Uncharacterized protein</fullName>
    </submittedName>
</protein>